<keyword evidence="1" id="KW-0808">Transferase</keyword>
<dbReference type="Proteomes" id="UP000032568">
    <property type="component" value="Chromosome"/>
</dbReference>
<reference evidence="2 3" key="1">
    <citation type="journal article" date="2015" name="Genome Announc.">
        <title>Draft Genome Sequences of Marine Isolates of Thalassomonas viridans and Thalassomonas actiniarum.</title>
        <authorList>
            <person name="Olonade I."/>
            <person name="van Zyl L.J."/>
            <person name="Trindade M."/>
        </authorList>
    </citation>
    <scope>NUCLEOTIDE SEQUENCE [LARGE SCALE GENOMIC DNA]</scope>
    <source>
        <strain evidence="2 3">A5K-106</strain>
    </source>
</reference>
<name>A0AAE9YU91_9GAMM</name>
<sequence length="562" mass="64789">MNSKEQALLAKSRNYYQQKMYAKAERTIAKIKSTDSEVYKLAMQVYFSLKQYAKCSQKAELYLRENPNLHGKKQAYLLLAKSQLELEQVSSARINLEKSMSLDSSIDNAEAIVALLMVYMTEYNLVGVETLAPRLKSWSKYFLISSLFLIRSAARMGKRELLKKRLMDIFPYAEAIEGNNAAEIVNFMMDLGLYDEATTLIFRHKKVNPKANPRSLLSKLYLFKKQYQEVIDWFDESKLEQYPATGYHCAVALDKQEDYARAFTYLTSAAKIRKKEQEKAKQPDYVKLYLSALNKLKPVQSQANPNGYQHVFAVGFPRSGTTLLDNVLDTQAEVMVLSEPPTIQFVVDAFASKLKKNYPRDLASLTEEEIEVLREVYFNTLRMIDQAAPQNGVLVDKNPHHTVHLPLIKTLFPHAKIILSLRHPLDVCLSCFQIDFSANEHNRYLVTLDEIVNRYQEVFSLVEGYQTNLNIDYLELRYEDLLSDFDAEMLRVFNYIGLEGDDSYKEFHKHAGGKYVVSASRGQTDQPLYNSSKEKWRNYQEQLGVYIPALAHFIDKYGYSTE</sequence>
<evidence type="ECO:0000313" key="2">
    <source>
        <dbReference type="EMBL" id="WDE00529.1"/>
    </source>
</evidence>
<keyword evidence="3" id="KW-1185">Reference proteome</keyword>
<evidence type="ECO:0000313" key="3">
    <source>
        <dbReference type="Proteomes" id="UP000032568"/>
    </source>
</evidence>
<protein>
    <submittedName>
        <fullName evidence="2">Sulfotransferase</fullName>
    </submittedName>
</protein>
<dbReference type="PANTHER" id="PTHR12788:SF10">
    <property type="entry name" value="PROTEIN-TYROSINE SULFOTRANSFERASE"/>
    <property type="match status" value="1"/>
</dbReference>
<dbReference type="RefSeq" id="WP_044830705.1">
    <property type="nucleotide sequence ID" value="NZ_CP059735.1"/>
</dbReference>
<dbReference type="GO" id="GO:0008476">
    <property type="term" value="F:protein-tyrosine sulfotransferase activity"/>
    <property type="evidence" value="ECO:0007669"/>
    <property type="project" value="InterPro"/>
</dbReference>
<dbReference type="PANTHER" id="PTHR12788">
    <property type="entry name" value="PROTEIN-TYROSINE SULFOTRANSFERASE 2"/>
    <property type="match status" value="1"/>
</dbReference>
<dbReference type="Gene3D" id="1.25.40.10">
    <property type="entry name" value="Tetratricopeptide repeat domain"/>
    <property type="match status" value="1"/>
</dbReference>
<dbReference type="SUPFAM" id="SSF52540">
    <property type="entry name" value="P-loop containing nucleoside triphosphate hydrolases"/>
    <property type="match status" value="1"/>
</dbReference>
<dbReference type="InterPro" id="IPR011990">
    <property type="entry name" value="TPR-like_helical_dom_sf"/>
</dbReference>
<dbReference type="SUPFAM" id="SSF48452">
    <property type="entry name" value="TPR-like"/>
    <property type="match status" value="2"/>
</dbReference>
<dbReference type="InterPro" id="IPR027417">
    <property type="entry name" value="P-loop_NTPase"/>
</dbReference>
<dbReference type="AlphaFoldDB" id="A0AAE9YU91"/>
<dbReference type="EMBL" id="CP059735">
    <property type="protein sequence ID" value="WDE00529.1"/>
    <property type="molecule type" value="Genomic_DNA"/>
</dbReference>
<dbReference type="KEGG" id="tact:SG35_007805"/>
<accession>A0AAE9YU91</accession>
<dbReference type="InterPro" id="IPR026634">
    <property type="entry name" value="TPST-like"/>
</dbReference>
<dbReference type="Pfam" id="PF13469">
    <property type="entry name" value="Sulfotransfer_3"/>
    <property type="match status" value="1"/>
</dbReference>
<organism evidence="2 3">
    <name type="scientific">Thalassomonas actiniarum</name>
    <dbReference type="NCBI Taxonomy" id="485447"/>
    <lineage>
        <taxon>Bacteria</taxon>
        <taxon>Pseudomonadati</taxon>
        <taxon>Pseudomonadota</taxon>
        <taxon>Gammaproteobacteria</taxon>
        <taxon>Alteromonadales</taxon>
        <taxon>Colwelliaceae</taxon>
        <taxon>Thalassomonas</taxon>
    </lineage>
</organism>
<dbReference type="Gene3D" id="3.40.50.300">
    <property type="entry name" value="P-loop containing nucleotide triphosphate hydrolases"/>
    <property type="match status" value="1"/>
</dbReference>
<evidence type="ECO:0000256" key="1">
    <source>
        <dbReference type="ARBA" id="ARBA00022679"/>
    </source>
</evidence>
<proteinExistence type="predicted"/>
<reference evidence="2 3" key="2">
    <citation type="journal article" date="2022" name="Mar. Drugs">
        <title>Bioassay-Guided Fractionation Leads to the Detection of Cholic Acid Generated by the Rare Thalassomonas sp.</title>
        <authorList>
            <person name="Pheiffer F."/>
            <person name="Schneider Y.K."/>
            <person name="Hansen E.H."/>
            <person name="Andersen J.H."/>
            <person name="Isaksson J."/>
            <person name="Busche T."/>
            <person name="R C."/>
            <person name="Kalinowski J."/>
            <person name="Zyl L.V."/>
            <person name="Trindade M."/>
        </authorList>
    </citation>
    <scope>NUCLEOTIDE SEQUENCE [LARGE SCALE GENOMIC DNA]</scope>
    <source>
        <strain evidence="2 3">A5K-106</strain>
    </source>
</reference>
<gene>
    <name evidence="2" type="ORF">SG35_007805</name>
</gene>